<protein>
    <recommendedName>
        <fullName evidence="12">Cytochrome P450</fullName>
    </recommendedName>
</protein>
<dbReference type="GO" id="GO:0005506">
    <property type="term" value="F:iron ion binding"/>
    <property type="evidence" value="ECO:0007669"/>
    <property type="project" value="InterPro"/>
</dbReference>
<keyword evidence="7 9" id="KW-0503">Monooxygenase</keyword>
<dbReference type="Gene3D" id="1.10.630.10">
    <property type="entry name" value="Cytochrome P450"/>
    <property type="match status" value="1"/>
</dbReference>
<dbReference type="PRINTS" id="PR00463">
    <property type="entry name" value="EP450I"/>
</dbReference>
<dbReference type="SUPFAM" id="SSF48264">
    <property type="entry name" value="Cytochrome P450"/>
    <property type="match status" value="1"/>
</dbReference>
<evidence type="ECO:0000256" key="7">
    <source>
        <dbReference type="ARBA" id="ARBA00023033"/>
    </source>
</evidence>
<evidence type="ECO:0000256" key="3">
    <source>
        <dbReference type="ARBA" id="ARBA00022617"/>
    </source>
</evidence>
<evidence type="ECO:0000256" key="8">
    <source>
        <dbReference type="PIRSR" id="PIRSR602401-1"/>
    </source>
</evidence>
<evidence type="ECO:0000313" key="10">
    <source>
        <dbReference type="EMBL" id="KAK8744761.1"/>
    </source>
</evidence>
<keyword evidence="6 8" id="KW-0408">Iron</keyword>
<dbReference type="InterPro" id="IPR036396">
    <property type="entry name" value="Cyt_P450_sf"/>
</dbReference>
<organism evidence="10 11">
    <name type="scientific">Cherax quadricarinatus</name>
    <name type="common">Australian red claw crayfish</name>
    <dbReference type="NCBI Taxonomy" id="27406"/>
    <lineage>
        <taxon>Eukaryota</taxon>
        <taxon>Metazoa</taxon>
        <taxon>Ecdysozoa</taxon>
        <taxon>Arthropoda</taxon>
        <taxon>Crustacea</taxon>
        <taxon>Multicrustacea</taxon>
        <taxon>Malacostraca</taxon>
        <taxon>Eumalacostraca</taxon>
        <taxon>Eucarida</taxon>
        <taxon>Decapoda</taxon>
        <taxon>Pleocyemata</taxon>
        <taxon>Astacidea</taxon>
        <taxon>Parastacoidea</taxon>
        <taxon>Parastacidae</taxon>
        <taxon>Cherax</taxon>
    </lineage>
</organism>
<dbReference type="InterPro" id="IPR050479">
    <property type="entry name" value="CYP11_CYP27_families"/>
</dbReference>
<evidence type="ECO:0000256" key="9">
    <source>
        <dbReference type="RuleBase" id="RU000461"/>
    </source>
</evidence>
<evidence type="ECO:0000256" key="1">
    <source>
        <dbReference type="ARBA" id="ARBA00001971"/>
    </source>
</evidence>
<dbReference type="PRINTS" id="PR00385">
    <property type="entry name" value="P450"/>
</dbReference>
<comment type="similarity">
    <text evidence="2 9">Belongs to the cytochrome P450 family.</text>
</comment>
<gene>
    <name evidence="10" type="ORF">OTU49_000601</name>
</gene>
<accession>A0AAW0XJZ7</accession>
<proteinExistence type="inferred from homology"/>
<dbReference type="Proteomes" id="UP001445076">
    <property type="component" value="Unassembled WGS sequence"/>
</dbReference>
<dbReference type="GO" id="GO:0020037">
    <property type="term" value="F:heme binding"/>
    <property type="evidence" value="ECO:0007669"/>
    <property type="project" value="InterPro"/>
</dbReference>
<dbReference type="PROSITE" id="PS00086">
    <property type="entry name" value="CYTOCHROME_P450"/>
    <property type="match status" value="1"/>
</dbReference>
<dbReference type="FunFam" id="1.10.630.10:FF:000006">
    <property type="entry name" value="Cytochrome P450 302a1, mitochondrial"/>
    <property type="match status" value="1"/>
</dbReference>
<dbReference type="PANTHER" id="PTHR24279:SF120">
    <property type="entry name" value="CYTOCHROME P450"/>
    <property type="match status" value="1"/>
</dbReference>
<dbReference type="PANTHER" id="PTHR24279">
    <property type="entry name" value="CYTOCHROME P450"/>
    <property type="match status" value="1"/>
</dbReference>
<evidence type="ECO:0000256" key="4">
    <source>
        <dbReference type="ARBA" id="ARBA00022723"/>
    </source>
</evidence>
<keyword evidence="3 8" id="KW-0349">Heme</keyword>
<evidence type="ECO:0000313" key="11">
    <source>
        <dbReference type="Proteomes" id="UP001445076"/>
    </source>
</evidence>
<evidence type="ECO:0000256" key="6">
    <source>
        <dbReference type="ARBA" id="ARBA00023004"/>
    </source>
</evidence>
<comment type="cofactor">
    <cofactor evidence="1 8">
        <name>heme</name>
        <dbReference type="ChEBI" id="CHEBI:30413"/>
    </cofactor>
</comment>
<name>A0AAW0XJZ7_CHEQU</name>
<dbReference type="InterPro" id="IPR001128">
    <property type="entry name" value="Cyt_P450"/>
</dbReference>
<dbReference type="AlphaFoldDB" id="A0AAW0XJZ7"/>
<evidence type="ECO:0000256" key="2">
    <source>
        <dbReference type="ARBA" id="ARBA00010617"/>
    </source>
</evidence>
<evidence type="ECO:0008006" key="12">
    <source>
        <dbReference type="Google" id="ProtNLM"/>
    </source>
</evidence>
<dbReference type="GO" id="GO:0016705">
    <property type="term" value="F:oxidoreductase activity, acting on paired donors, with incorporation or reduction of molecular oxygen"/>
    <property type="evidence" value="ECO:0007669"/>
    <property type="project" value="InterPro"/>
</dbReference>
<sequence>GWCSVKEREGCLSEIPVTLRILVMSGVRKCMVMSPAWRSLALSRAFTTTAASHQVAAAEQRTSEPKPASEIPGPRSYPFIGTFFSMILNKSFANNKIHIYFRKMVEEHGPIIKMEVPFNPPMVCITDPNEVEAFIRDTMDNPVRHVLESFKKIRQEDADNYFENKTGLLTENGQEWWRVRSRVQSSMLRVKEVVAYLPVMDQISLEFMDRIASLQSQYGEMPSDFLNEMYKWALESVGSVALNRRLGCLDPNIAPDSEPIRMIKLVNELFTSLVDVEISLHIWKLFPTPAFRKLRKTHQEFLKIADKNIRETEAALLAQEPSDDRELTLMEGLLLKPGLSRKDVVTLILDMLFAGVDTTSHSLSFALYLLARHPEVQTRLQEEVDTVLGDHKGPLTYQHLAKFHYLKAVVKESMRVIPSVMAFARILEKDRVISGYLIPKGWSVMIYSMQMGLDESLFPRANEFVPERWLRDRPLGPIHPYSTAPFGAGKRMCIGRRIAEQEMYTFLARVMQRFTVDYKYEDIELIFRLVLNSERPLKFSFTERR</sequence>
<keyword evidence="4 8" id="KW-0479">Metal-binding</keyword>
<dbReference type="GO" id="GO:0004497">
    <property type="term" value="F:monooxygenase activity"/>
    <property type="evidence" value="ECO:0007669"/>
    <property type="project" value="UniProtKB-KW"/>
</dbReference>
<dbReference type="Pfam" id="PF00067">
    <property type="entry name" value="p450"/>
    <property type="match status" value="1"/>
</dbReference>
<feature type="binding site" description="axial binding residue" evidence="8">
    <location>
        <position position="493"/>
    </location>
    <ligand>
        <name>heme</name>
        <dbReference type="ChEBI" id="CHEBI:30413"/>
    </ligand>
    <ligandPart>
        <name>Fe</name>
        <dbReference type="ChEBI" id="CHEBI:18248"/>
    </ligandPart>
</feature>
<dbReference type="InterPro" id="IPR017972">
    <property type="entry name" value="Cyt_P450_CS"/>
</dbReference>
<dbReference type="InterPro" id="IPR002401">
    <property type="entry name" value="Cyt_P450_E_grp-I"/>
</dbReference>
<reference evidence="10 11" key="1">
    <citation type="journal article" date="2024" name="BMC Genomics">
        <title>Genome assembly of redclaw crayfish (Cherax quadricarinatus) provides insights into its immune adaptation and hypoxia tolerance.</title>
        <authorList>
            <person name="Liu Z."/>
            <person name="Zheng J."/>
            <person name="Li H."/>
            <person name="Fang K."/>
            <person name="Wang S."/>
            <person name="He J."/>
            <person name="Zhou D."/>
            <person name="Weng S."/>
            <person name="Chi M."/>
            <person name="Gu Z."/>
            <person name="He J."/>
            <person name="Li F."/>
            <person name="Wang M."/>
        </authorList>
    </citation>
    <scope>NUCLEOTIDE SEQUENCE [LARGE SCALE GENOMIC DNA]</scope>
    <source>
        <strain evidence="10">ZL_2023a</strain>
    </source>
</reference>
<evidence type="ECO:0000256" key="5">
    <source>
        <dbReference type="ARBA" id="ARBA00023002"/>
    </source>
</evidence>
<feature type="non-terminal residue" evidence="10">
    <location>
        <position position="1"/>
    </location>
</feature>
<comment type="caution">
    <text evidence="10">The sequence shown here is derived from an EMBL/GenBank/DDBJ whole genome shotgun (WGS) entry which is preliminary data.</text>
</comment>
<keyword evidence="11" id="KW-1185">Reference proteome</keyword>
<keyword evidence="5 9" id="KW-0560">Oxidoreductase</keyword>
<dbReference type="CDD" id="cd11054">
    <property type="entry name" value="CYP24A1-like"/>
    <property type="match status" value="1"/>
</dbReference>
<dbReference type="EMBL" id="JARKIK010000021">
    <property type="protein sequence ID" value="KAK8744761.1"/>
    <property type="molecule type" value="Genomic_DNA"/>
</dbReference>